<dbReference type="InterPro" id="IPR003661">
    <property type="entry name" value="HisK_dim/P_dom"/>
</dbReference>
<comment type="subcellular location">
    <subcellularLocation>
        <location evidence="2">Cell membrane</location>
        <topology evidence="2">Multi-pass membrane protein</topology>
    </subcellularLocation>
</comment>
<dbReference type="PRINTS" id="PR00344">
    <property type="entry name" value="BCTRLSENSOR"/>
</dbReference>
<dbReference type="SMART" id="SM00304">
    <property type="entry name" value="HAMP"/>
    <property type="match status" value="1"/>
</dbReference>
<evidence type="ECO:0000256" key="10">
    <source>
        <dbReference type="ARBA" id="ARBA00023012"/>
    </source>
</evidence>
<evidence type="ECO:0000256" key="5">
    <source>
        <dbReference type="ARBA" id="ARBA00022553"/>
    </source>
</evidence>
<dbReference type="Pfam" id="PF00512">
    <property type="entry name" value="HisKA"/>
    <property type="match status" value="1"/>
</dbReference>
<dbReference type="SUPFAM" id="SSF158472">
    <property type="entry name" value="HAMP domain-like"/>
    <property type="match status" value="1"/>
</dbReference>
<evidence type="ECO:0000256" key="2">
    <source>
        <dbReference type="ARBA" id="ARBA00004651"/>
    </source>
</evidence>
<dbReference type="FunFam" id="1.10.287.130:FF:000001">
    <property type="entry name" value="Two-component sensor histidine kinase"/>
    <property type="match status" value="1"/>
</dbReference>
<dbReference type="FunFam" id="3.30.565.10:FF:000006">
    <property type="entry name" value="Sensor histidine kinase WalK"/>
    <property type="match status" value="1"/>
</dbReference>
<dbReference type="InterPro" id="IPR005467">
    <property type="entry name" value="His_kinase_dom"/>
</dbReference>
<feature type="transmembrane region" description="Helical" evidence="12">
    <location>
        <begin position="6"/>
        <end position="27"/>
    </location>
</feature>
<dbReference type="EC" id="2.7.13.3" evidence="3"/>
<dbReference type="InterPro" id="IPR036097">
    <property type="entry name" value="HisK_dim/P_sf"/>
</dbReference>
<evidence type="ECO:0000313" key="15">
    <source>
        <dbReference type="EMBL" id="WHY51156.1"/>
    </source>
</evidence>
<keyword evidence="12" id="KW-0812">Transmembrane</keyword>
<dbReference type="Gene3D" id="1.10.287.130">
    <property type="match status" value="1"/>
</dbReference>
<keyword evidence="10" id="KW-0902">Two-component regulatory system</keyword>
<dbReference type="AlphaFoldDB" id="A0AAX3WTQ0"/>
<keyword evidence="12" id="KW-1133">Transmembrane helix</keyword>
<name>A0AAX3WTQ0_9BACI</name>
<dbReference type="PANTHER" id="PTHR45453">
    <property type="entry name" value="PHOSPHATE REGULON SENSOR PROTEIN PHOR"/>
    <property type="match status" value="1"/>
</dbReference>
<dbReference type="GO" id="GO:0016036">
    <property type="term" value="P:cellular response to phosphate starvation"/>
    <property type="evidence" value="ECO:0007669"/>
    <property type="project" value="TreeGrafter"/>
</dbReference>
<evidence type="ECO:0000256" key="1">
    <source>
        <dbReference type="ARBA" id="ARBA00000085"/>
    </source>
</evidence>
<evidence type="ECO:0000313" key="16">
    <source>
        <dbReference type="Proteomes" id="UP001178322"/>
    </source>
</evidence>
<reference evidence="15" key="1">
    <citation type="submission" date="2023-05" db="EMBL/GenBank/DDBJ databases">
        <title>Comparative genomics of Bacillaceae isolates and their secondary metabolite potential.</title>
        <authorList>
            <person name="Song L."/>
            <person name="Nielsen L.J."/>
            <person name="Mohite O."/>
            <person name="Xu X."/>
            <person name="Weber T."/>
            <person name="Kovacs A.T."/>
        </authorList>
    </citation>
    <scope>NUCLEOTIDE SEQUENCE</scope>
    <source>
        <strain evidence="15">LY1</strain>
    </source>
</reference>
<dbReference type="EMBL" id="CP126101">
    <property type="protein sequence ID" value="WHY51156.1"/>
    <property type="molecule type" value="Genomic_DNA"/>
</dbReference>
<feature type="domain" description="Histidine kinase" evidence="13">
    <location>
        <begin position="240"/>
        <end position="456"/>
    </location>
</feature>
<keyword evidence="5" id="KW-0597">Phosphoprotein</keyword>
<dbReference type="InterPro" id="IPR003594">
    <property type="entry name" value="HATPase_dom"/>
</dbReference>
<evidence type="ECO:0000256" key="3">
    <source>
        <dbReference type="ARBA" id="ARBA00012438"/>
    </source>
</evidence>
<proteinExistence type="predicted"/>
<evidence type="ECO:0000259" key="13">
    <source>
        <dbReference type="PROSITE" id="PS50109"/>
    </source>
</evidence>
<keyword evidence="6" id="KW-0808">Transferase</keyword>
<feature type="domain" description="HAMP" evidence="14">
    <location>
        <begin position="180"/>
        <end position="232"/>
    </location>
</feature>
<sequence>MRKLSLKLGIIFFITLFCIETFMMFFLHTSLTNSRVEEELTSLQARGNSHRTILERNFDKETLAHIVLMESEEDTDVVITNISGKILASSNPHPEIKDYINQLENTVPYNGEILQRHWQNEKYIATISPIQKQQRTVGYVFMFQNTVSIHALMERLNKHFLIVGFVSGLVTIAVIIVLSRKLAHPLIQMKEATMKMSNGDFSVTLSSNGRDELSDLAIAIQHLSDELNHLRQDRKDFLSSIAHELRTPLTFIKGYADILYKRNLTEQDRQKYLGIIIEETNRLSHLIRELFELAKMDENSFIIEKECLQLNEFLENIRGKLSPAFQEKQLHFNVHCEEGLTLMADAARLEQILMNLLKNALSYCSSGDVISVIAKRQDDLVSILVKDTGKGIPQKDLPHIFERFYRVEKSRSRALGGVGLGLSIVKELVQAHGGEITAQSKENKGTTFILTFKGVKKYENNTTH</sequence>
<evidence type="ECO:0000256" key="11">
    <source>
        <dbReference type="ARBA" id="ARBA00023136"/>
    </source>
</evidence>
<feature type="transmembrane region" description="Helical" evidence="12">
    <location>
        <begin position="159"/>
        <end position="179"/>
    </location>
</feature>
<dbReference type="GO" id="GO:0005886">
    <property type="term" value="C:plasma membrane"/>
    <property type="evidence" value="ECO:0007669"/>
    <property type="project" value="UniProtKB-SubCell"/>
</dbReference>
<dbReference type="SUPFAM" id="SSF47384">
    <property type="entry name" value="Homodimeric domain of signal transducing histidine kinase"/>
    <property type="match status" value="1"/>
</dbReference>
<dbReference type="GO" id="GO:0000155">
    <property type="term" value="F:phosphorelay sensor kinase activity"/>
    <property type="evidence" value="ECO:0007669"/>
    <property type="project" value="InterPro"/>
</dbReference>
<dbReference type="Pfam" id="PF00672">
    <property type="entry name" value="HAMP"/>
    <property type="match status" value="1"/>
</dbReference>
<dbReference type="InterPro" id="IPR036890">
    <property type="entry name" value="HATPase_C_sf"/>
</dbReference>
<organism evidence="15 16">
    <name type="scientific">Lysinibacillus pakistanensis</name>
    <dbReference type="NCBI Taxonomy" id="759811"/>
    <lineage>
        <taxon>Bacteria</taxon>
        <taxon>Bacillati</taxon>
        <taxon>Bacillota</taxon>
        <taxon>Bacilli</taxon>
        <taxon>Bacillales</taxon>
        <taxon>Bacillaceae</taxon>
        <taxon>Lysinibacillus</taxon>
    </lineage>
</organism>
<keyword evidence="7" id="KW-0547">Nucleotide-binding</keyword>
<evidence type="ECO:0000259" key="14">
    <source>
        <dbReference type="PROSITE" id="PS50885"/>
    </source>
</evidence>
<keyword evidence="8 15" id="KW-0418">Kinase</keyword>
<dbReference type="InterPro" id="IPR004358">
    <property type="entry name" value="Sig_transdc_His_kin-like_C"/>
</dbReference>
<evidence type="ECO:0000256" key="8">
    <source>
        <dbReference type="ARBA" id="ARBA00022777"/>
    </source>
</evidence>
<evidence type="ECO:0000256" key="4">
    <source>
        <dbReference type="ARBA" id="ARBA00022475"/>
    </source>
</evidence>
<protein>
    <recommendedName>
        <fullName evidence="3">histidine kinase</fullName>
        <ecNumber evidence="3">2.7.13.3</ecNumber>
    </recommendedName>
</protein>
<dbReference type="PROSITE" id="PS50885">
    <property type="entry name" value="HAMP"/>
    <property type="match status" value="1"/>
</dbReference>
<comment type="catalytic activity">
    <reaction evidence="1">
        <text>ATP + protein L-histidine = ADP + protein N-phospho-L-histidine.</text>
        <dbReference type="EC" id="2.7.13.3"/>
    </reaction>
</comment>
<dbReference type="SUPFAM" id="SSF55874">
    <property type="entry name" value="ATPase domain of HSP90 chaperone/DNA topoisomerase II/histidine kinase"/>
    <property type="match status" value="1"/>
</dbReference>
<evidence type="ECO:0000256" key="7">
    <source>
        <dbReference type="ARBA" id="ARBA00022741"/>
    </source>
</evidence>
<dbReference type="Pfam" id="PF02518">
    <property type="entry name" value="HATPase_c"/>
    <property type="match status" value="1"/>
</dbReference>
<dbReference type="CDD" id="cd06225">
    <property type="entry name" value="HAMP"/>
    <property type="match status" value="1"/>
</dbReference>
<dbReference type="SMART" id="SM00388">
    <property type="entry name" value="HisKA"/>
    <property type="match status" value="1"/>
</dbReference>
<dbReference type="InterPro" id="IPR050351">
    <property type="entry name" value="BphY/WalK/GraS-like"/>
</dbReference>
<keyword evidence="9" id="KW-0067">ATP-binding</keyword>
<keyword evidence="11 12" id="KW-0472">Membrane</keyword>
<evidence type="ECO:0000256" key="12">
    <source>
        <dbReference type="SAM" id="Phobius"/>
    </source>
</evidence>
<dbReference type="RefSeq" id="WP_283869757.1">
    <property type="nucleotide sequence ID" value="NZ_CP126101.1"/>
</dbReference>
<dbReference type="CDD" id="cd00082">
    <property type="entry name" value="HisKA"/>
    <property type="match status" value="1"/>
</dbReference>
<dbReference type="CDD" id="cd00075">
    <property type="entry name" value="HATPase"/>
    <property type="match status" value="1"/>
</dbReference>
<dbReference type="PANTHER" id="PTHR45453:SF1">
    <property type="entry name" value="PHOSPHATE REGULON SENSOR PROTEIN PHOR"/>
    <property type="match status" value="1"/>
</dbReference>
<keyword evidence="4" id="KW-1003">Cell membrane</keyword>
<dbReference type="Proteomes" id="UP001178322">
    <property type="component" value="Chromosome"/>
</dbReference>
<gene>
    <name evidence="15" type="ORF">QNH24_23265</name>
</gene>
<dbReference type="Gene3D" id="6.10.340.10">
    <property type="match status" value="1"/>
</dbReference>
<dbReference type="SMART" id="SM00387">
    <property type="entry name" value="HATPase_c"/>
    <property type="match status" value="1"/>
</dbReference>
<dbReference type="GO" id="GO:0005524">
    <property type="term" value="F:ATP binding"/>
    <property type="evidence" value="ECO:0007669"/>
    <property type="project" value="UniProtKB-KW"/>
</dbReference>
<dbReference type="PROSITE" id="PS50109">
    <property type="entry name" value="HIS_KIN"/>
    <property type="match status" value="1"/>
</dbReference>
<accession>A0AAX3WTQ0</accession>
<dbReference type="GO" id="GO:0004721">
    <property type="term" value="F:phosphoprotein phosphatase activity"/>
    <property type="evidence" value="ECO:0007669"/>
    <property type="project" value="TreeGrafter"/>
</dbReference>
<evidence type="ECO:0000256" key="6">
    <source>
        <dbReference type="ARBA" id="ARBA00022679"/>
    </source>
</evidence>
<evidence type="ECO:0000256" key="9">
    <source>
        <dbReference type="ARBA" id="ARBA00022840"/>
    </source>
</evidence>
<dbReference type="Gene3D" id="3.30.565.10">
    <property type="entry name" value="Histidine kinase-like ATPase, C-terminal domain"/>
    <property type="match status" value="1"/>
</dbReference>
<dbReference type="InterPro" id="IPR003660">
    <property type="entry name" value="HAMP_dom"/>
</dbReference>